<dbReference type="PANTHER" id="PTHR31490">
    <property type="entry name" value="GLYCOSYL HYDROLASE"/>
    <property type="match status" value="1"/>
</dbReference>
<comment type="similarity">
    <text evidence="2 10">Belongs to the glycosyl hydrolase 10 (cellulase F) family.</text>
</comment>
<sequence length="356" mass="39874">MKIRILTVLFFVVALTACENEGEFPKPVRTVPPSTTTGLHTHLPFPFGAAVSVNLMKNNPKYRAVVTNEMNSITAENAMKVSALHPSKDVFTWADADYLVDFAQQHGKRVHGHTLIWHQSLPPWIENFSGTKEEFELIFKNHIQTIVTHFKGKVVSWDVVNEAFENDSPALRNSVWRRILGDDYIARAFQYAHEADPEALLFYNDYGHEWGPTKRTAIINLVTSLKQRGIPIHGIGMQMHTRYNQSDANLAAAINTAAATGLLVHISELDISMNPEKVQGIALTPALAQLQANRYKFIVQTYNAIPKAQQFGITTWNVGDADSWVPGFNGAPDWPLPFDRDYLPKPAYQGIIDGVQ</sequence>
<keyword evidence="7 10" id="KW-0326">Glycosidase</keyword>
<dbReference type="RefSeq" id="WP_066621919.1">
    <property type="nucleotide sequence ID" value="NZ_JBHSYQ010000016.1"/>
</dbReference>
<keyword evidence="6 10" id="KW-0119">Carbohydrate metabolism</keyword>
<dbReference type="PROSITE" id="PS51760">
    <property type="entry name" value="GH10_2"/>
    <property type="match status" value="1"/>
</dbReference>
<evidence type="ECO:0000256" key="2">
    <source>
        <dbReference type="ARBA" id="ARBA00007495"/>
    </source>
</evidence>
<evidence type="ECO:0000256" key="1">
    <source>
        <dbReference type="ARBA" id="ARBA00000681"/>
    </source>
</evidence>
<evidence type="ECO:0000256" key="6">
    <source>
        <dbReference type="ARBA" id="ARBA00023277"/>
    </source>
</evidence>
<dbReference type="InterPro" id="IPR017853">
    <property type="entry name" value="GH"/>
</dbReference>
<dbReference type="SUPFAM" id="SSF51445">
    <property type="entry name" value="(Trans)glycosidases"/>
    <property type="match status" value="1"/>
</dbReference>
<evidence type="ECO:0000256" key="9">
    <source>
        <dbReference type="PROSITE-ProRule" id="PRU10061"/>
    </source>
</evidence>
<keyword evidence="8 10" id="KW-0624">Polysaccharide degradation</keyword>
<keyword evidence="4" id="KW-0732">Signal</keyword>
<dbReference type="SMART" id="SM00633">
    <property type="entry name" value="Glyco_10"/>
    <property type="match status" value="1"/>
</dbReference>
<dbReference type="EC" id="3.2.1.8" evidence="10"/>
<comment type="caution">
    <text evidence="12">The sequence shown here is derived from an EMBL/GenBank/DDBJ whole genome shotgun (WGS) entry which is preliminary data.</text>
</comment>
<evidence type="ECO:0000256" key="4">
    <source>
        <dbReference type="ARBA" id="ARBA00022729"/>
    </source>
</evidence>
<keyword evidence="3" id="KW-0858">Xylan degradation</keyword>
<evidence type="ECO:0000313" key="12">
    <source>
        <dbReference type="EMBL" id="MFC7000020.1"/>
    </source>
</evidence>
<organism evidence="12 13">
    <name type="scientific">Rufibacter roseus</name>
    <dbReference type="NCBI Taxonomy" id="1567108"/>
    <lineage>
        <taxon>Bacteria</taxon>
        <taxon>Pseudomonadati</taxon>
        <taxon>Bacteroidota</taxon>
        <taxon>Cytophagia</taxon>
        <taxon>Cytophagales</taxon>
        <taxon>Hymenobacteraceae</taxon>
        <taxon>Rufibacter</taxon>
    </lineage>
</organism>
<dbReference type="PROSITE" id="PS00591">
    <property type="entry name" value="GH10_1"/>
    <property type="match status" value="1"/>
</dbReference>
<feature type="active site" description="Nucleophile" evidence="9">
    <location>
        <position position="268"/>
    </location>
</feature>
<name>A0ABW2DSH5_9BACT</name>
<dbReference type="PROSITE" id="PS51257">
    <property type="entry name" value="PROKAR_LIPOPROTEIN"/>
    <property type="match status" value="1"/>
</dbReference>
<dbReference type="InterPro" id="IPR031158">
    <property type="entry name" value="GH10_AS"/>
</dbReference>
<comment type="catalytic activity">
    <reaction evidence="1 10">
        <text>Endohydrolysis of (1-&gt;4)-beta-D-xylosidic linkages in xylans.</text>
        <dbReference type="EC" id="3.2.1.8"/>
    </reaction>
</comment>
<dbReference type="InterPro" id="IPR044846">
    <property type="entry name" value="GH10"/>
</dbReference>
<evidence type="ECO:0000256" key="7">
    <source>
        <dbReference type="ARBA" id="ARBA00023295"/>
    </source>
</evidence>
<dbReference type="PANTHER" id="PTHR31490:SF88">
    <property type="entry name" value="BETA-XYLANASE"/>
    <property type="match status" value="1"/>
</dbReference>
<feature type="domain" description="GH10" evidence="11">
    <location>
        <begin position="40"/>
        <end position="354"/>
    </location>
</feature>
<dbReference type="Gene3D" id="3.20.20.80">
    <property type="entry name" value="Glycosidases"/>
    <property type="match status" value="1"/>
</dbReference>
<dbReference type="InterPro" id="IPR001000">
    <property type="entry name" value="GH10_dom"/>
</dbReference>
<gene>
    <name evidence="12" type="ORF">ACFQHR_20465</name>
</gene>
<dbReference type="EMBL" id="JBHSYQ010000016">
    <property type="protein sequence ID" value="MFC7000020.1"/>
    <property type="molecule type" value="Genomic_DNA"/>
</dbReference>
<accession>A0ABW2DSH5</accession>
<evidence type="ECO:0000256" key="5">
    <source>
        <dbReference type="ARBA" id="ARBA00022801"/>
    </source>
</evidence>
<dbReference type="PRINTS" id="PR00134">
    <property type="entry name" value="GLHYDRLASE10"/>
</dbReference>
<evidence type="ECO:0000256" key="3">
    <source>
        <dbReference type="ARBA" id="ARBA00022651"/>
    </source>
</evidence>
<dbReference type="Pfam" id="PF00331">
    <property type="entry name" value="Glyco_hydro_10"/>
    <property type="match status" value="1"/>
</dbReference>
<reference evidence="13" key="1">
    <citation type="journal article" date="2019" name="Int. J. Syst. Evol. Microbiol.">
        <title>The Global Catalogue of Microorganisms (GCM) 10K type strain sequencing project: providing services to taxonomists for standard genome sequencing and annotation.</title>
        <authorList>
            <consortium name="The Broad Institute Genomics Platform"/>
            <consortium name="The Broad Institute Genome Sequencing Center for Infectious Disease"/>
            <person name="Wu L."/>
            <person name="Ma J."/>
        </authorList>
    </citation>
    <scope>NUCLEOTIDE SEQUENCE [LARGE SCALE GENOMIC DNA]</scope>
    <source>
        <strain evidence="13">CGMCC 4.7393</strain>
    </source>
</reference>
<proteinExistence type="inferred from homology"/>
<dbReference type="Proteomes" id="UP001596405">
    <property type="component" value="Unassembled WGS sequence"/>
</dbReference>
<keyword evidence="13" id="KW-1185">Reference proteome</keyword>
<evidence type="ECO:0000259" key="11">
    <source>
        <dbReference type="PROSITE" id="PS51760"/>
    </source>
</evidence>
<protein>
    <recommendedName>
        <fullName evidence="10">Beta-xylanase</fullName>
        <ecNumber evidence="10">3.2.1.8</ecNumber>
    </recommendedName>
</protein>
<evidence type="ECO:0000256" key="10">
    <source>
        <dbReference type="RuleBase" id="RU361174"/>
    </source>
</evidence>
<evidence type="ECO:0000313" key="13">
    <source>
        <dbReference type="Proteomes" id="UP001596405"/>
    </source>
</evidence>
<evidence type="ECO:0000256" key="8">
    <source>
        <dbReference type="ARBA" id="ARBA00023326"/>
    </source>
</evidence>
<keyword evidence="5 10" id="KW-0378">Hydrolase</keyword>